<feature type="region of interest" description="Disordered" evidence="2">
    <location>
        <begin position="1"/>
        <end position="62"/>
    </location>
</feature>
<dbReference type="PROSITE" id="PS00463">
    <property type="entry name" value="ZN2_CY6_FUNGAL_1"/>
    <property type="match status" value="1"/>
</dbReference>
<dbReference type="CDD" id="cd12148">
    <property type="entry name" value="fungal_TF_MHR"/>
    <property type="match status" value="1"/>
</dbReference>
<dbReference type="Pfam" id="PF00172">
    <property type="entry name" value="Zn_clus"/>
    <property type="match status" value="1"/>
</dbReference>
<evidence type="ECO:0000256" key="1">
    <source>
        <dbReference type="ARBA" id="ARBA00023242"/>
    </source>
</evidence>
<dbReference type="OrthoDB" id="5367487at2759"/>
<dbReference type="SMART" id="SM00066">
    <property type="entry name" value="GAL4"/>
    <property type="match status" value="1"/>
</dbReference>
<dbReference type="PROSITE" id="PS50048">
    <property type="entry name" value="ZN2_CY6_FUNGAL_2"/>
    <property type="match status" value="1"/>
</dbReference>
<dbReference type="PANTHER" id="PTHR47431">
    <property type="entry name" value="ZN(II)2CYS6 TRANSCRIPTION FACTOR (EUROFUNG)-RELATED"/>
    <property type="match status" value="1"/>
</dbReference>
<name>C9SPL3_VERA1</name>
<feature type="compositionally biased region" description="Polar residues" evidence="2">
    <location>
        <begin position="116"/>
        <end position="126"/>
    </location>
</feature>
<dbReference type="HOGENOM" id="CLU_015502_0_1_1"/>
<dbReference type="GO" id="GO:0000981">
    <property type="term" value="F:DNA-binding transcription factor activity, RNA polymerase II-specific"/>
    <property type="evidence" value="ECO:0007669"/>
    <property type="project" value="InterPro"/>
</dbReference>
<feature type="domain" description="Zn(2)-C6 fungal-type" evidence="3">
    <location>
        <begin position="63"/>
        <end position="92"/>
    </location>
</feature>
<dbReference type="eggNOG" id="ENOG502RF8N">
    <property type="taxonomic scope" value="Eukaryota"/>
</dbReference>
<feature type="region of interest" description="Disordered" evidence="2">
    <location>
        <begin position="99"/>
        <end position="126"/>
    </location>
</feature>
<accession>C9SPL3</accession>
<dbReference type="CDD" id="cd00067">
    <property type="entry name" value="GAL4"/>
    <property type="match status" value="1"/>
</dbReference>
<dbReference type="Gene3D" id="4.10.240.10">
    <property type="entry name" value="Zn(2)-C6 fungal-type DNA-binding domain"/>
    <property type="match status" value="1"/>
</dbReference>
<dbReference type="EMBL" id="DS985221">
    <property type="protein sequence ID" value="EEY20728.1"/>
    <property type="molecule type" value="Genomic_DNA"/>
</dbReference>
<dbReference type="InterPro" id="IPR036864">
    <property type="entry name" value="Zn2-C6_fun-type_DNA-bd_sf"/>
</dbReference>
<dbReference type="OMA" id="PCARCIT"/>
<dbReference type="GeneID" id="9537402"/>
<reference evidence="5" key="1">
    <citation type="journal article" date="2011" name="PLoS Pathog.">
        <title>Comparative genomics yields insights into niche adaptation of plant vascular wilt pathogens.</title>
        <authorList>
            <person name="Klosterman S.J."/>
            <person name="Subbarao K.V."/>
            <person name="Kang S."/>
            <person name="Veronese P."/>
            <person name="Gold S.E."/>
            <person name="Thomma B.P.H.J."/>
            <person name="Chen Z."/>
            <person name="Henrissat B."/>
            <person name="Lee Y.-H."/>
            <person name="Park J."/>
            <person name="Garcia-Pedrajas M.D."/>
            <person name="Barbara D.J."/>
            <person name="Anchieta A."/>
            <person name="de Jonge R."/>
            <person name="Santhanam P."/>
            <person name="Maruthachalam K."/>
            <person name="Atallah Z."/>
            <person name="Amyotte S.G."/>
            <person name="Paz Z."/>
            <person name="Inderbitzin P."/>
            <person name="Hayes R.J."/>
            <person name="Heiman D.I."/>
            <person name="Young S."/>
            <person name="Zeng Q."/>
            <person name="Engels R."/>
            <person name="Galagan J."/>
            <person name="Cuomo C.A."/>
            <person name="Dobinson K.F."/>
            <person name="Ma L.-J."/>
        </authorList>
    </citation>
    <scope>NUCLEOTIDE SEQUENCE [LARGE SCALE GENOMIC DNA]</scope>
    <source>
        <strain evidence="5">VaMs.102 / ATCC MYA-4576 / FGSC 10136</strain>
    </source>
</reference>
<sequence>MESMSVLNPEVPLSNPTSTSDGSPNHSILVPDTTPPASRDSPNTTSSATSEARPTQPPTTPAACLGCRSKHLKCDGQNPCGRCRASESECVYVASRRGYKGPRRGTAANPNKRARSSSPPTSTVSIGDSCPMLLGATTSAAMPVSMAPYALGGPVLPNTPQAAYAGTPHLSDIHNLQLYRPFGNPNGYQSNQLSLSHHGDLIPTHGPVQNPAERCLDSFYRHFHAGHPFVLPKEWLFRVLGDADIEPLLAAMRWVGSLFVDVGPARAAFFEEAMRLVQDPSTKKDGFLVQAITLLIVGTDGSCQQEKARQLLADAERIALEIELNTRAYATVHGRGIPILEESWRRTWWDLGVVDKLEDAPTACQARCAQPKVQSDEMIFQASMMTHATSIMLHQPLSQLDSSPTRSVTSCAPHRPVPSGDYFNAHTNHTVTSAAEISKMITHRVPLISHTHFFTCVITLSSIVHLSRWALIYIPHDDDELRQQLRLNIGALSELSGVWRAADTASGQVKGVAQEIYRAKKASQINPGYWTGYSSEEVMTSIATDETIMNEIEVGLPTGMPSMDGI</sequence>
<dbReference type="PANTHER" id="PTHR47431:SF1">
    <property type="entry name" value="ZN(II)2CYS6 TRANSCRIPTION FACTOR (EUROFUNG)"/>
    <property type="match status" value="1"/>
</dbReference>
<protein>
    <submittedName>
        <fullName evidence="4">C6 zinc finger domain-containing protein</fullName>
    </submittedName>
</protein>
<keyword evidence="1" id="KW-0539">Nucleus</keyword>
<gene>
    <name evidence="4" type="ORF">VDBG_06838</name>
</gene>
<evidence type="ECO:0000256" key="2">
    <source>
        <dbReference type="SAM" id="MobiDB-lite"/>
    </source>
</evidence>
<evidence type="ECO:0000313" key="5">
    <source>
        <dbReference type="Proteomes" id="UP000008698"/>
    </source>
</evidence>
<evidence type="ECO:0000259" key="3">
    <source>
        <dbReference type="PROSITE" id="PS50048"/>
    </source>
</evidence>
<organism evidence="5">
    <name type="scientific">Verticillium alfalfae (strain VaMs.102 / ATCC MYA-4576 / FGSC 10136)</name>
    <name type="common">Verticillium wilt of alfalfa</name>
    <name type="synonym">Verticillium albo-atrum</name>
    <dbReference type="NCBI Taxonomy" id="526221"/>
    <lineage>
        <taxon>Eukaryota</taxon>
        <taxon>Fungi</taxon>
        <taxon>Dikarya</taxon>
        <taxon>Ascomycota</taxon>
        <taxon>Pezizomycotina</taxon>
        <taxon>Sordariomycetes</taxon>
        <taxon>Hypocreomycetidae</taxon>
        <taxon>Glomerellales</taxon>
        <taxon>Plectosphaerellaceae</taxon>
        <taxon>Verticillium</taxon>
    </lineage>
</organism>
<evidence type="ECO:0000313" key="4">
    <source>
        <dbReference type="EMBL" id="EEY20728.1"/>
    </source>
</evidence>
<dbReference type="KEGG" id="val:VDBG_06838"/>
<feature type="compositionally biased region" description="Polar residues" evidence="2">
    <location>
        <begin position="14"/>
        <end position="26"/>
    </location>
</feature>
<dbReference type="SUPFAM" id="SSF57701">
    <property type="entry name" value="Zn2/Cys6 DNA-binding domain"/>
    <property type="match status" value="1"/>
</dbReference>
<feature type="compositionally biased region" description="Polar residues" evidence="2">
    <location>
        <begin position="40"/>
        <end position="50"/>
    </location>
</feature>
<keyword evidence="5" id="KW-1185">Reference proteome</keyword>
<dbReference type="RefSeq" id="XP_003003276.1">
    <property type="nucleotide sequence ID" value="XM_003003230.1"/>
</dbReference>
<proteinExistence type="predicted"/>
<dbReference type="Proteomes" id="UP000008698">
    <property type="component" value="Unassembled WGS sequence"/>
</dbReference>
<dbReference type="InterPro" id="IPR001138">
    <property type="entry name" value="Zn2Cys6_DnaBD"/>
</dbReference>
<dbReference type="GO" id="GO:0008270">
    <property type="term" value="F:zinc ion binding"/>
    <property type="evidence" value="ECO:0007669"/>
    <property type="project" value="InterPro"/>
</dbReference>
<dbReference type="AlphaFoldDB" id="C9SPL3"/>